<dbReference type="OrthoDB" id="2361717at2"/>
<proteinExistence type="predicted"/>
<dbReference type="InterPro" id="IPR035218">
    <property type="entry name" value="DUF5327"/>
</dbReference>
<reference evidence="1 2" key="1">
    <citation type="journal article" date="2016" name="Antonie Van Leeuwenhoek">
        <title>Bacillus depressus sp. nov., isolated from soil of a sunflower field.</title>
        <authorList>
            <person name="Wei X."/>
            <person name="Xin D."/>
            <person name="Xin Y."/>
            <person name="Zhang H."/>
            <person name="Wang T."/>
            <person name="Zhang J."/>
        </authorList>
    </citation>
    <scope>NUCLEOTIDE SEQUENCE [LARGE SCALE GENOMIC DNA]</scope>
    <source>
        <strain evidence="1 2">BZ1</strain>
    </source>
</reference>
<organism evidence="1 2">
    <name type="scientific">Cytobacillus depressus</name>
    <dbReference type="NCBI Taxonomy" id="1602942"/>
    <lineage>
        <taxon>Bacteria</taxon>
        <taxon>Bacillati</taxon>
        <taxon>Bacillota</taxon>
        <taxon>Bacilli</taxon>
        <taxon>Bacillales</taxon>
        <taxon>Bacillaceae</taxon>
        <taxon>Cytobacillus</taxon>
    </lineage>
</organism>
<protein>
    <submittedName>
        <fullName evidence="1">YwdI family protein</fullName>
    </submittedName>
</protein>
<evidence type="ECO:0000313" key="2">
    <source>
        <dbReference type="Proteomes" id="UP000481030"/>
    </source>
</evidence>
<gene>
    <name evidence="1" type="ORF">F7731_16555</name>
</gene>
<dbReference type="Pfam" id="PF17261">
    <property type="entry name" value="DUF5327"/>
    <property type="match status" value="1"/>
</dbReference>
<accession>A0A6L3V4W0</accession>
<dbReference type="RefSeq" id="WP_151535908.1">
    <property type="nucleotide sequence ID" value="NZ_WBOS01000008.1"/>
</dbReference>
<evidence type="ECO:0000313" key="1">
    <source>
        <dbReference type="EMBL" id="KAB2333146.1"/>
    </source>
</evidence>
<keyword evidence="2" id="KW-1185">Reference proteome</keyword>
<dbReference type="Proteomes" id="UP000481030">
    <property type="component" value="Unassembled WGS sequence"/>
</dbReference>
<name>A0A6L3V4W0_9BACI</name>
<dbReference type="AlphaFoldDB" id="A0A6L3V4W0"/>
<dbReference type="EMBL" id="WBOS01000008">
    <property type="protein sequence ID" value="KAB2333146.1"/>
    <property type="molecule type" value="Genomic_DNA"/>
</dbReference>
<comment type="caution">
    <text evidence="1">The sequence shown here is derived from an EMBL/GenBank/DDBJ whole genome shotgun (WGS) entry which is preliminary data.</text>
</comment>
<sequence>MNISVQQLLWKMEEELKEAKGSATSARLRERVHAIKALCELILDEPAQNKEAFSSYVPPTTQQVQSSSIQQVKRMEMDDDANGESLFDF</sequence>